<keyword evidence="3" id="KW-1185">Reference proteome</keyword>
<reference evidence="2 3" key="1">
    <citation type="submission" date="2017-06" db="EMBL/GenBank/DDBJ databases">
        <authorList>
            <person name="Kim H.J."/>
            <person name="Triplett B.A."/>
        </authorList>
    </citation>
    <scope>NUCLEOTIDE SEQUENCE [LARGE SCALE GENOMIC DNA]</scope>
    <source>
        <strain evidence="2 3">U15</strain>
    </source>
</reference>
<feature type="region of interest" description="Disordered" evidence="1">
    <location>
        <begin position="31"/>
        <end position="58"/>
    </location>
</feature>
<accession>A0A239FDH1</accession>
<evidence type="ECO:0000313" key="3">
    <source>
        <dbReference type="Proteomes" id="UP000198284"/>
    </source>
</evidence>
<protein>
    <submittedName>
        <fullName evidence="2">Uncharacterized protein</fullName>
    </submittedName>
</protein>
<dbReference type="Proteomes" id="UP000198284">
    <property type="component" value="Unassembled WGS sequence"/>
</dbReference>
<proteinExistence type="predicted"/>
<dbReference type="EMBL" id="FZOT01000003">
    <property type="protein sequence ID" value="SNS54343.1"/>
    <property type="molecule type" value="Genomic_DNA"/>
</dbReference>
<evidence type="ECO:0000313" key="2">
    <source>
        <dbReference type="EMBL" id="SNS54343.1"/>
    </source>
</evidence>
<name>A0A239FDH1_9BURK</name>
<organism evidence="2 3">
    <name type="scientific">Noviherbaspirillum humi</name>
    <dbReference type="NCBI Taxonomy" id="1688639"/>
    <lineage>
        <taxon>Bacteria</taxon>
        <taxon>Pseudomonadati</taxon>
        <taxon>Pseudomonadota</taxon>
        <taxon>Betaproteobacteria</taxon>
        <taxon>Burkholderiales</taxon>
        <taxon>Oxalobacteraceae</taxon>
        <taxon>Noviherbaspirillum</taxon>
    </lineage>
</organism>
<evidence type="ECO:0000256" key="1">
    <source>
        <dbReference type="SAM" id="MobiDB-lite"/>
    </source>
</evidence>
<dbReference type="AlphaFoldDB" id="A0A239FDH1"/>
<gene>
    <name evidence="2" type="ORF">SAMN06265795_103286</name>
</gene>
<dbReference type="RefSeq" id="WP_143131179.1">
    <property type="nucleotide sequence ID" value="NZ_FZOT01000003.1"/>
</dbReference>
<sequence>MSTISSISVSSAHGMDESTTFHSPELLAGRANSWKPHATKPKTSSRALSIDARQLDAGKPTAGTSTALLERLAKEREINGAPFSEIHLWLNASDGYIYMQDGQVNLAWLARWMQARNIMKPPSTLIISTGGPVESLNGVYHDDISVHETKYNIAQRAATTGTKIVLKGEGRTIIFTPSAEQLKKVQLAAARAEDLVNRVARQLGNSFKSEEKLLVRECVLSDAMFNRSTRIETIVDVVRRFSELPLEQKRLELNDIYLR</sequence>